<name>A0A077WG59_9FUNG</name>
<dbReference type="AlphaFoldDB" id="A0A077WG59"/>
<dbReference type="OrthoDB" id="2260598at2759"/>
<evidence type="ECO:0000313" key="1">
    <source>
        <dbReference type="EMBL" id="CDS06596.1"/>
    </source>
</evidence>
<dbReference type="EMBL" id="LK023321">
    <property type="protein sequence ID" value="CDS06596.1"/>
    <property type="molecule type" value="Genomic_DNA"/>
</dbReference>
<protein>
    <recommendedName>
        <fullName evidence="2">Reverse transcriptase domain-containing protein</fullName>
    </recommendedName>
</protein>
<dbReference type="PANTHER" id="PTHR19446">
    <property type="entry name" value="REVERSE TRANSCRIPTASES"/>
    <property type="match status" value="1"/>
</dbReference>
<sequence>MRKVKQAPETLSHPNGPETAAEAMITHLEQVFNGSTAESSSHPLLIDNTDTPSPFTSDQVKAVIKKLHPRKAPGIDHITGAMLKPIVSQLAPVLASYFTLCWLWSWTPKDWRIAQVVPIFKKGDPTVAANYRPISLTSIFREAFLYRYALHVWSTSKRY</sequence>
<evidence type="ECO:0008006" key="2">
    <source>
        <dbReference type="Google" id="ProtNLM"/>
    </source>
</evidence>
<accession>A0A077WG59</accession>
<gene>
    <name evidence="1" type="ORF">LRAMOSA09124</name>
</gene>
<organism evidence="1">
    <name type="scientific">Lichtheimia ramosa</name>
    <dbReference type="NCBI Taxonomy" id="688394"/>
    <lineage>
        <taxon>Eukaryota</taxon>
        <taxon>Fungi</taxon>
        <taxon>Fungi incertae sedis</taxon>
        <taxon>Mucoromycota</taxon>
        <taxon>Mucoromycotina</taxon>
        <taxon>Mucoromycetes</taxon>
        <taxon>Mucorales</taxon>
        <taxon>Lichtheimiaceae</taxon>
        <taxon>Lichtheimia</taxon>
    </lineage>
</organism>
<proteinExistence type="predicted"/>
<reference evidence="1" key="1">
    <citation type="journal article" date="2014" name="Genome Announc.">
        <title>De novo whole-genome sequence and genome annotation of Lichtheimia ramosa.</title>
        <authorList>
            <person name="Linde J."/>
            <person name="Schwartze V."/>
            <person name="Binder U."/>
            <person name="Lass-Florl C."/>
            <person name="Voigt K."/>
            <person name="Horn F."/>
        </authorList>
    </citation>
    <scope>NUCLEOTIDE SEQUENCE</scope>
    <source>
        <strain evidence="1">JMRC FSU:6197</strain>
    </source>
</reference>